<feature type="transmembrane region" description="Helical" evidence="1">
    <location>
        <begin position="6"/>
        <end position="24"/>
    </location>
</feature>
<dbReference type="PANTHER" id="PTHR37814:SF1">
    <property type="entry name" value="MEMBRANE PROTEIN"/>
    <property type="match status" value="1"/>
</dbReference>
<evidence type="ECO:0000313" key="2">
    <source>
        <dbReference type="EMBL" id="SVD29325.1"/>
    </source>
</evidence>
<protein>
    <recommendedName>
        <fullName evidence="3">GerAB/ArcD/ProY family transporter</fullName>
    </recommendedName>
</protein>
<evidence type="ECO:0000256" key="1">
    <source>
        <dbReference type="SAM" id="Phobius"/>
    </source>
</evidence>
<dbReference type="InterPro" id="IPR038728">
    <property type="entry name" value="YkvI-like"/>
</dbReference>
<feature type="transmembrane region" description="Helical" evidence="1">
    <location>
        <begin position="67"/>
        <end position="87"/>
    </location>
</feature>
<feature type="transmembrane region" description="Helical" evidence="1">
    <location>
        <begin position="187"/>
        <end position="206"/>
    </location>
</feature>
<name>A0A382U603_9ZZZZ</name>
<organism evidence="2">
    <name type="scientific">marine metagenome</name>
    <dbReference type="NCBI Taxonomy" id="408172"/>
    <lineage>
        <taxon>unclassified sequences</taxon>
        <taxon>metagenomes</taxon>
        <taxon>ecological metagenomes</taxon>
    </lineage>
</organism>
<dbReference type="EMBL" id="UINC01141532">
    <property type="protein sequence ID" value="SVD29325.1"/>
    <property type="molecule type" value="Genomic_DNA"/>
</dbReference>
<keyword evidence="1" id="KW-0472">Membrane</keyword>
<feature type="transmembrane region" description="Helical" evidence="1">
    <location>
        <begin position="99"/>
        <end position="124"/>
    </location>
</feature>
<dbReference type="AlphaFoldDB" id="A0A382U603"/>
<feature type="transmembrane region" description="Helical" evidence="1">
    <location>
        <begin position="31"/>
        <end position="47"/>
    </location>
</feature>
<feature type="transmembrane region" description="Helical" evidence="1">
    <location>
        <begin position="218"/>
        <end position="237"/>
    </location>
</feature>
<feature type="transmembrane region" description="Helical" evidence="1">
    <location>
        <begin position="144"/>
        <end position="166"/>
    </location>
</feature>
<accession>A0A382U603</accession>
<keyword evidence="1" id="KW-0812">Transmembrane</keyword>
<sequence length="243" mass="26709">SYWVGVLGVMAAIGFLVFKGSGLIEKALAGWSFILYGTYLIFFFWSLSTFGTDISSALSDTPVQPGWLLGGIEYAAYNVAIIPVLLFSVRHLKTQRETVLAGVLTGPIAIIPGLLLMLIMAGHYPTVADETVPVNLMLEALGSRSFQILFQLVLFGTLIETGTGMIHGVNERFAETFKEMGKEFPTYARPLIATVLLVVATLMAQFGLRDLIAKGYGTMTWIFLVVFLIPLLTYGLWKLLRED</sequence>
<feature type="non-terminal residue" evidence="2">
    <location>
        <position position="1"/>
    </location>
</feature>
<keyword evidence="1" id="KW-1133">Transmembrane helix</keyword>
<dbReference type="PANTHER" id="PTHR37814">
    <property type="entry name" value="CONSERVED MEMBRANE PROTEIN"/>
    <property type="match status" value="1"/>
</dbReference>
<reference evidence="2" key="1">
    <citation type="submission" date="2018-05" db="EMBL/GenBank/DDBJ databases">
        <authorList>
            <person name="Lanie J.A."/>
            <person name="Ng W.-L."/>
            <person name="Kazmierczak K.M."/>
            <person name="Andrzejewski T.M."/>
            <person name="Davidsen T.M."/>
            <person name="Wayne K.J."/>
            <person name="Tettelin H."/>
            <person name="Glass J.I."/>
            <person name="Rusch D."/>
            <person name="Podicherti R."/>
            <person name="Tsui H.-C.T."/>
            <person name="Winkler M.E."/>
        </authorList>
    </citation>
    <scope>NUCLEOTIDE SEQUENCE</scope>
</reference>
<proteinExistence type="predicted"/>
<gene>
    <name evidence="2" type="ORF">METZ01_LOCUS382179</name>
</gene>
<evidence type="ECO:0008006" key="3">
    <source>
        <dbReference type="Google" id="ProtNLM"/>
    </source>
</evidence>